<proteinExistence type="predicted"/>
<dbReference type="InterPro" id="IPR000871">
    <property type="entry name" value="Beta-lactam_class-A"/>
</dbReference>
<dbReference type="EMBL" id="AYYR01000044">
    <property type="protein sequence ID" value="KRM75761.1"/>
    <property type="molecule type" value="Genomic_DNA"/>
</dbReference>
<dbReference type="PANTHER" id="PTHR35333">
    <property type="entry name" value="BETA-LACTAMASE"/>
    <property type="match status" value="1"/>
</dbReference>
<accession>A0A0R2B922</accession>
<evidence type="ECO:0000259" key="1">
    <source>
        <dbReference type="Pfam" id="PF13354"/>
    </source>
</evidence>
<comment type="caution">
    <text evidence="2">The sequence shown here is derived from an EMBL/GenBank/DDBJ whole genome shotgun (WGS) entry which is preliminary data.</text>
</comment>
<evidence type="ECO:0000313" key="3">
    <source>
        <dbReference type="Proteomes" id="UP000051845"/>
    </source>
</evidence>
<dbReference type="InterPro" id="IPR012338">
    <property type="entry name" value="Beta-lactam/transpept-like"/>
</dbReference>
<dbReference type="PANTHER" id="PTHR35333:SF3">
    <property type="entry name" value="BETA-LACTAMASE-TYPE TRANSPEPTIDASE FOLD CONTAINING PROTEIN"/>
    <property type="match status" value="1"/>
</dbReference>
<dbReference type="Pfam" id="PF13354">
    <property type="entry name" value="Beta-lactamase2"/>
    <property type="match status" value="1"/>
</dbReference>
<name>A0A0R2B922_SECCO</name>
<dbReference type="AlphaFoldDB" id="A0A0R2B922"/>
<dbReference type="InterPro" id="IPR045155">
    <property type="entry name" value="Beta-lactam_cat"/>
</dbReference>
<dbReference type="Proteomes" id="UP000051845">
    <property type="component" value="Unassembled WGS sequence"/>
</dbReference>
<dbReference type="STRING" id="33960.TY91_03480"/>
<reference evidence="2 3" key="1">
    <citation type="journal article" date="2015" name="Genome Announc.">
        <title>Expanding the biotechnology potential of lactobacilli through comparative genomics of 213 strains and associated genera.</title>
        <authorList>
            <person name="Sun Z."/>
            <person name="Harris H.M."/>
            <person name="McCann A."/>
            <person name="Guo C."/>
            <person name="Argimon S."/>
            <person name="Zhang W."/>
            <person name="Yang X."/>
            <person name="Jeffery I.B."/>
            <person name="Cooney J.C."/>
            <person name="Kagawa T.F."/>
            <person name="Liu W."/>
            <person name="Song Y."/>
            <person name="Salvetti E."/>
            <person name="Wrobel A."/>
            <person name="Rasinkangas P."/>
            <person name="Parkhill J."/>
            <person name="Rea M.C."/>
            <person name="O'Sullivan O."/>
            <person name="Ritari J."/>
            <person name="Douillard F.P."/>
            <person name="Paul Ross R."/>
            <person name="Yang R."/>
            <person name="Briner A.E."/>
            <person name="Felis G.E."/>
            <person name="de Vos W.M."/>
            <person name="Barrangou R."/>
            <person name="Klaenhammer T.R."/>
            <person name="Caufield P.W."/>
            <person name="Cui Y."/>
            <person name="Zhang H."/>
            <person name="O'Toole P.W."/>
        </authorList>
    </citation>
    <scope>NUCLEOTIDE SEQUENCE [LARGE SCALE GENOMIC DNA]</scope>
    <source>
        <strain evidence="2 3">DSM 20515</strain>
    </source>
</reference>
<protein>
    <recommendedName>
        <fullName evidence="1">Beta-lactamase class A catalytic domain-containing protein</fullName>
    </recommendedName>
</protein>
<dbReference type="PATRIC" id="fig|1423733.4.peg.2272"/>
<dbReference type="SUPFAM" id="SSF56601">
    <property type="entry name" value="beta-lactamase/transpeptidase-like"/>
    <property type="match status" value="1"/>
</dbReference>
<dbReference type="GO" id="GO:0008800">
    <property type="term" value="F:beta-lactamase activity"/>
    <property type="evidence" value="ECO:0007669"/>
    <property type="project" value="InterPro"/>
</dbReference>
<sequence length="252" mass="27772">MSLADDLQVLVQPFAANQVGLMVSHGDDVVFNWHADHVFPAASLIKLAISTTILSRHPNLEAPVSLASTPIVAGAGVLQLMPSLTQLPLKTVLTLMLAVSDNYAANLVIQRVSMSAVNQWLDTNDYQATRLRRLLMDTNAVKKGLDNVTTAAESWRLLRYLITAYPETKQWLGNQQFRYKLPAAIDEIDTPITVLNKTGEGPYVDHDVARFSLADETYDVALLTAGITDRTRAIQLHEQVGQLIAQVLLRNC</sequence>
<dbReference type="RefSeq" id="WP_054760169.1">
    <property type="nucleotide sequence ID" value="NZ_AYYR01000044.1"/>
</dbReference>
<evidence type="ECO:0000313" key="2">
    <source>
        <dbReference type="EMBL" id="KRM75761.1"/>
    </source>
</evidence>
<feature type="domain" description="Beta-lactamase class A catalytic" evidence="1">
    <location>
        <begin position="29"/>
        <end position="221"/>
    </location>
</feature>
<gene>
    <name evidence="2" type="ORF">FC82_GL002166</name>
</gene>
<organism evidence="2 3">
    <name type="scientific">Secundilactobacillus collinoides DSM 20515 = JCM 1123</name>
    <dbReference type="NCBI Taxonomy" id="1423733"/>
    <lineage>
        <taxon>Bacteria</taxon>
        <taxon>Bacillati</taxon>
        <taxon>Bacillota</taxon>
        <taxon>Bacilli</taxon>
        <taxon>Lactobacillales</taxon>
        <taxon>Lactobacillaceae</taxon>
        <taxon>Secundilactobacillus</taxon>
    </lineage>
</organism>
<dbReference type="GO" id="GO:0030655">
    <property type="term" value="P:beta-lactam antibiotic catabolic process"/>
    <property type="evidence" value="ECO:0007669"/>
    <property type="project" value="InterPro"/>
</dbReference>
<dbReference type="GO" id="GO:0046677">
    <property type="term" value="P:response to antibiotic"/>
    <property type="evidence" value="ECO:0007669"/>
    <property type="project" value="InterPro"/>
</dbReference>
<dbReference type="Gene3D" id="3.40.710.10">
    <property type="entry name" value="DD-peptidase/beta-lactamase superfamily"/>
    <property type="match status" value="1"/>
</dbReference>